<keyword evidence="3" id="KW-1185">Reference proteome</keyword>
<proteinExistence type="predicted"/>
<sequence length="206" mass="24794">MPKRQDEREESKLKKKLKRFERRLEVFEQRRSRKKRRILSDFSDNDTVYDNKVITMATEVYGLVRKVIAPEEEERKLETYQKCIDHQKTQLREKDVNTITEKIDRGVLTDPVWTWKKRLERIQREDLLVIEEHKENETLCSGPRLDADILYLLDIDSTSKATTRHPLQKELALQWGKCWIFLRRIVLSSLRNINHSGLVLFWEFPN</sequence>
<dbReference type="EMBL" id="VTPC01001235">
    <property type="protein sequence ID" value="KAF2902634.1"/>
    <property type="molecule type" value="Genomic_DNA"/>
</dbReference>
<evidence type="ECO:0000313" key="2">
    <source>
        <dbReference type="EMBL" id="KAF2902634.1"/>
    </source>
</evidence>
<feature type="coiled-coil region" evidence="1">
    <location>
        <begin position="3"/>
        <end position="37"/>
    </location>
</feature>
<accession>A0A8K0DBC0</accession>
<dbReference type="AlphaFoldDB" id="A0A8K0DBC0"/>
<organism evidence="2 3">
    <name type="scientific">Ignelater luminosus</name>
    <name type="common">Cucubano</name>
    <name type="synonym">Pyrophorus luminosus</name>
    <dbReference type="NCBI Taxonomy" id="2038154"/>
    <lineage>
        <taxon>Eukaryota</taxon>
        <taxon>Metazoa</taxon>
        <taxon>Ecdysozoa</taxon>
        <taxon>Arthropoda</taxon>
        <taxon>Hexapoda</taxon>
        <taxon>Insecta</taxon>
        <taxon>Pterygota</taxon>
        <taxon>Neoptera</taxon>
        <taxon>Endopterygota</taxon>
        <taxon>Coleoptera</taxon>
        <taxon>Polyphaga</taxon>
        <taxon>Elateriformia</taxon>
        <taxon>Elateroidea</taxon>
        <taxon>Elateridae</taxon>
        <taxon>Agrypninae</taxon>
        <taxon>Pyrophorini</taxon>
        <taxon>Ignelater</taxon>
    </lineage>
</organism>
<name>A0A8K0DBC0_IGNLU</name>
<comment type="caution">
    <text evidence="2">The sequence shown here is derived from an EMBL/GenBank/DDBJ whole genome shotgun (WGS) entry which is preliminary data.</text>
</comment>
<reference evidence="2" key="1">
    <citation type="submission" date="2019-08" db="EMBL/GenBank/DDBJ databases">
        <title>The genome of the North American firefly Photinus pyralis.</title>
        <authorList>
            <consortium name="Photinus pyralis genome working group"/>
            <person name="Fallon T.R."/>
            <person name="Sander Lower S.E."/>
            <person name="Weng J.-K."/>
        </authorList>
    </citation>
    <scope>NUCLEOTIDE SEQUENCE</scope>
    <source>
        <strain evidence="2">TRF0915ILg1</strain>
        <tissue evidence="2">Whole body</tissue>
    </source>
</reference>
<keyword evidence="1" id="KW-0175">Coiled coil</keyword>
<protein>
    <submittedName>
        <fullName evidence="2">Uncharacterized protein</fullName>
    </submittedName>
</protein>
<evidence type="ECO:0000313" key="3">
    <source>
        <dbReference type="Proteomes" id="UP000801492"/>
    </source>
</evidence>
<evidence type="ECO:0000256" key="1">
    <source>
        <dbReference type="SAM" id="Coils"/>
    </source>
</evidence>
<gene>
    <name evidence="2" type="ORF">ILUMI_03549</name>
</gene>
<dbReference type="Proteomes" id="UP000801492">
    <property type="component" value="Unassembled WGS sequence"/>
</dbReference>